<dbReference type="GO" id="GO:0004252">
    <property type="term" value="F:serine-type endopeptidase activity"/>
    <property type="evidence" value="ECO:0007669"/>
    <property type="project" value="UniProtKB-EC"/>
</dbReference>
<dbReference type="EC" id="3.4.21.83" evidence="7"/>
<feature type="domain" description="Peptidase S9 prolyl oligopeptidase catalytic" evidence="5">
    <location>
        <begin position="518"/>
        <end position="734"/>
    </location>
</feature>
<dbReference type="Gene3D" id="2.130.10.120">
    <property type="entry name" value="Prolyl oligopeptidase, N-terminal domain"/>
    <property type="match status" value="1"/>
</dbReference>
<dbReference type="PROSITE" id="PS00708">
    <property type="entry name" value="PRO_ENDOPEP_SER"/>
    <property type="match status" value="1"/>
</dbReference>
<name>A0AAE3YHN4_9MICC</name>
<dbReference type="SUPFAM" id="SSF50993">
    <property type="entry name" value="Peptidase/esterase 'gauge' domain"/>
    <property type="match status" value="1"/>
</dbReference>
<evidence type="ECO:0000313" key="7">
    <source>
        <dbReference type="EMBL" id="MDR6892400.1"/>
    </source>
</evidence>
<feature type="domain" description="Peptidase S9A N-terminal" evidence="6">
    <location>
        <begin position="22"/>
        <end position="459"/>
    </location>
</feature>
<keyword evidence="2" id="KW-0645">Protease</keyword>
<evidence type="ECO:0000313" key="8">
    <source>
        <dbReference type="Proteomes" id="UP001247307"/>
    </source>
</evidence>
<dbReference type="PRINTS" id="PR00862">
    <property type="entry name" value="PROLIGOPTASE"/>
</dbReference>
<dbReference type="Pfam" id="PF02897">
    <property type="entry name" value="Peptidase_S9_N"/>
    <property type="match status" value="1"/>
</dbReference>
<accession>A0AAE3YHN4</accession>
<dbReference type="PANTHER" id="PTHR11757:SF19">
    <property type="entry name" value="PROLYL ENDOPEPTIDASE-LIKE"/>
    <property type="match status" value="1"/>
</dbReference>
<proteinExistence type="inferred from homology"/>
<evidence type="ECO:0000256" key="2">
    <source>
        <dbReference type="ARBA" id="ARBA00022670"/>
    </source>
</evidence>
<keyword evidence="8" id="KW-1185">Reference proteome</keyword>
<keyword evidence="3 7" id="KW-0378">Hydrolase</keyword>
<comment type="similarity">
    <text evidence="1">Belongs to the peptidase S9A family.</text>
</comment>
<organism evidence="7 8">
    <name type="scientific">Falsarthrobacter nasiphocae</name>
    <dbReference type="NCBI Taxonomy" id="189863"/>
    <lineage>
        <taxon>Bacteria</taxon>
        <taxon>Bacillati</taxon>
        <taxon>Actinomycetota</taxon>
        <taxon>Actinomycetes</taxon>
        <taxon>Micrococcales</taxon>
        <taxon>Micrococcaceae</taxon>
        <taxon>Falsarthrobacter</taxon>
    </lineage>
</organism>
<dbReference type="Proteomes" id="UP001247307">
    <property type="component" value="Unassembled WGS sequence"/>
</dbReference>
<dbReference type="InterPro" id="IPR001375">
    <property type="entry name" value="Peptidase_S9_cat"/>
</dbReference>
<dbReference type="EMBL" id="JAVDUI010000001">
    <property type="protein sequence ID" value="MDR6892400.1"/>
    <property type="molecule type" value="Genomic_DNA"/>
</dbReference>
<dbReference type="AlphaFoldDB" id="A0AAE3YHN4"/>
<protein>
    <submittedName>
        <fullName evidence="7">Oligopeptidase B</fullName>
        <ecNumber evidence="7">3.4.21.83</ecNumber>
    </submittedName>
</protein>
<dbReference type="InterPro" id="IPR002470">
    <property type="entry name" value="Peptidase_S9A"/>
</dbReference>
<sequence length="740" mass="80700">MTHSPDSVLSALAQAAAAATAPVARKEPVTRERHGDVFTDNYEWMRAKESPEVRAHLDAENAYTDEVAAPLAGLREDIFAEIKERTRETDLSVPARRNGYWYFTRTVEGEQYGVRCRVRAQDTGDVLADWTPPVIEPGVPVEGEEVILDGNALAKGLPFFALGGLDVSEDGRWLAYSVDAAGDERYTVRIKDLSSGELLPDEIPGTSAGLALAPDASAVFYILPDESWRPYRLYRHVIGSEGPDELLFEETDEGMWTDFGISGDKRELVIDVGNSEVSEILTLPLGDPEARPRVVVSREQRLLASADPILAQGRPAYLITHNRHGGNNAVALVLAEELEKPFAEQRWIPVVAHRDDVKVDGAGATAAWVLVSQRENTAPGFVVFPRADIEALASSGLDTDDDAPDLAPIRPEFREEIRAVSAGSSYEAPFLTLNYVSFVTPQRVLLFDPATGQQTVLKDTEVPVADLTQYEAIRDWAVAQDGTRIPLSIVKRKDTPKDGTAPAVVYGYGSYEASMDPRFSVARLSLLDRGVVWVVAHIRGGGELGRAWYENGKKLAKKNTFTDYVDATRHVAAAGWADASRIAAWGGSAGGLLMGAVTNMAPELYKAVVAQVPFVDALTTILDPALPLSALEWEEWGNPITDPEVYAYMKSYTPYENVRPASYPAIAAVTSLNDTRVLYVEPAKWVQVLRANQEGPAPIVLKTEMDGGHGGASGRYEGWKDFAWDAAWTLGHLGATERVG</sequence>
<evidence type="ECO:0000256" key="3">
    <source>
        <dbReference type="ARBA" id="ARBA00022801"/>
    </source>
</evidence>
<dbReference type="SUPFAM" id="SSF53474">
    <property type="entry name" value="alpha/beta-Hydrolases"/>
    <property type="match status" value="1"/>
</dbReference>
<dbReference type="InterPro" id="IPR002471">
    <property type="entry name" value="Pept_S9_AS"/>
</dbReference>
<dbReference type="InterPro" id="IPR029058">
    <property type="entry name" value="AB_hydrolase_fold"/>
</dbReference>
<dbReference type="PANTHER" id="PTHR11757">
    <property type="entry name" value="PROTEASE FAMILY S9A OLIGOPEPTIDASE"/>
    <property type="match status" value="1"/>
</dbReference>
<dbReference type="Gene3D" id="3.40.50.1820">
    <property type="entry name" value="alpha/beta hydrolase"/>
    <property type="match status" value="1"/>
</dbReference>
<dbReference type="Pfam" id="PF00326">
    <property type="entry name" value="Peptidase_S9"/>
    <property type="match status" value="1"/>
</dbReference>
<reference evidence="7" key="1">
    <citation type="submission" date="2023-07" db="EMBL/GenBank/DDBJ databases">
        <title>Sequencing the genomes of 1000 actinobacteria strains.</title>
        <authorList>
            <person name="Klenk H.-P."/>
        </authorList>
    </citation>
    <scope>NUCLEOTIDE SEQUENCE</scope>
    <source>
        <strain evidence="7">DSM 13988</strain>
    </source>
</reference>
<comment type="caution">
    <text evidence="7">The sequence shown here is derived from an EMBL/GenBank/DDBJ whole genome shotgun (WGS) entry which is preliminary data.</text>
</comment>
<evidence type="ECO:0000259" key="6">
    <source>
        <dbReference type="Pfam" id="PF02897"/>
    </source>
</evidence>
<dbReference type="InterPro" id="IPR051543">
    <property type="entry name" value="Serine_Peptidase_S9A"/>
</dbReference>
<gene>
    <name evidence="7" type="ORF">J2S35_001340</name>
</gene>
<evidence type="ECO:0000259" key="5">
    <source>
        <dbReference type="Pfam" id="PF00326"/>
    </source>
</evidence>
<keyword evidence="4" id="KW-0720">Serine protease</keyword>
<dbReference type="InterPro" id="IPR023302">
    <property type="entry name" value="Pept_S9A_N"/>
</dbReference>
<dbReference type="RefSeq" id="WP_309851350.1">
    <property type="nucleotide sequence ID" value="NZ_BAAAIU010000003.1"/>
</dbReference>
<evidence type="ECO:0000256" key="1">
    <source>
        <dbReference type="ARBA" id="ARBA00005228"/>
    </source>
</evidence>
<evidence type="ECO:0000256" key="4">
    <source>
        <dbReference type="ARBA" id="ARBA00022825"/>
    </source>
</evidence>
<dbReference type="GO" id="GO:0006508">
    <property type="term" value="P:proteolysis"/>
    <property type="evidence" value="ECO:0007669"/>
    <property type="project" value="UniProtKB-KW"/>
</dbReference>